<dbReference type="STRING" id="29364.SAMN04487772_11421"/>
<feature type="compositionally biased region" description="Pro residues" evidence="9">
    <location>
        <begin position="750"/>
        <end position="764"/>
    </location>
</feature>
<evidence type="ECO:0000259" key="10">
    <source>
        <dbReference type="PROSITE" id="PS51172"/>
    </source>
</evidence>
<feature type="signal peptide" evidence="8">
    <location>
        <begin position="1"/>
        <end position="20"/>
    </location>
</feature>
<dbReference type="Pfam" id="PF00759">
    <property type="entry name" value="Glyco_hydro_9"/>
    <property type="match status" value="1"/>
</dbReference>
<dbReference type="GO" id="GO:0030248">
    <property type="term" value="F:cellulose binding"/>
    <property type="evidence" value="ECO:0007669"/>
    <property type="project" value="InterPro"/>
</dbReference>
<evidence type="ECO:0000256" key="2">
    <source>
        <dbReference type="ARBA" id="ARBA00022801"/>
    </source>
</evidence>
<dbReference type="PROSITE" id="PS00592">
    <property type="entry name" value="GH9_2"/>
    <property type="match status" value="1"/>
</dbReference>
<keyword evidence="2 7" id="KW-0378">Hydrolase</keyword>
<protein>
    <recommendedName>
        <fullName evidence="8">Endoglucanase</fullName>
        <ecNumber evidence="8">3.2.1.4</ecNumber>
    </recommendedName>
</protein>
<feature type="region of interest" description="Disordered" evidence="9">
    <location>
        <begin position="730"/>
        <end position="786"/>
    </location>
</feature>
<dbReference type="InterPro" id="IPR013783">
    <property type="entry name" value="Ig-like_fold"/>
</dbReference>
<proteinExistence type="inferred from homology"/>
<evidence type="ECO:0000256" key="9">
    <source>
        <dbReference type="SAM" id="MobiDB-lite"/>
    </source>
</evidence>
<dbReference type="Gene3D" id="1.50.10.10">
    <property type="match status" value="1"/>
</dbReference>
<comment type="catalytic activity">
    <reaction evidence="8">
        <text>Endohydrolysis of (1-&gt;4)-beta-D-glucosidic linkages in cellulose, lichenin and cereal beta-D-glucans.</text>
        <dbReference type="EC" id="3.2.1.4"/>
    </reaction>
</comment>
<name>A0A1I0DDN3_9FIRM</name>
<evidence type="ECO:0000256" key="3">
    <source>
        <dbReference type="ARBA" id="ARBA00023001"/>
    </source>
</evidence>
<evidence type="ECO:0000313" key="11">
    <source>
        <dbReference type="EMBL" id="SET30423.1"/>
    </source>
</evidence>
<dbReference type="InterPro" id="IPR001701">
    <property type="entry name" value="Glyco_hydro_9"/>
</dbReference>
<evidence type="ECO:0000256" key="7">
    <source>
        <dbReference type="PROSITE-ProRule" id="PRU10059"/>
    </source>
</evidence>
<dbReference type="PANTHER" id="PTHR22298">
    <property type="entry name" value="ENDO-1,4-BETA-GLUCANASE"/>
    <property type="match status" value="1"/>
</dbReference>
<dbReference type="Gene3D" id="2.60.120.260">
    <property type="entry name" value="Galactose-binding domain-like"/>
    <property type="match status" value="1"/>
</dbReference>
<feature type="chain" id="PRO_5039747246" description="Endoglucanase" evidence="8">
    <location>
        <begin position="21"/>
        <end position="923"/>
    </location>
</feature>
<dbReference type="InterPro" id="IPR008928">
    <property type="entry name" value="6-hairpin_glycosidase_sf"/>
</dbReference>
<dbReference type="InterPro" id="IPR018221">
    <property type="entry name" value="Glyco_hydro_9_His_AS"/>
</dbReference>
<keyword evidence="5 7" id="KW-0326">Glycosidase</keyword>
<dbReference type="PROSITE" id="PS51172">
    <property type="entry name" value="CBM3"/>
    <property type="match status" value="1"/>
</dbReference>
<gene>
    <name evidence="11" type="ORF">SAMN04487772_11421</name>
</gene>
<evidence type="ECO:0000256" key="4">
    <source>
        <dbReference type="ARBA" id="ARBA00023277"/>
    </source>
</evidence>
<dbReference type="Pfam" id="PF00942">
    <property type="entry name" value="CBM_3"/>
    <property type="match status" value="1"/>
</dbReference>
<dbReference type="InterPro" id="IPR036966">
    <property type="entry name" value="CBM3_sf"/>
</dbReference>
<evidence type="ECO:0000256" key="6">
    <source>
        <dbReference type="ARBA" id="ARBA00023326"/>
    </source>
</evidence>
<keyword evidence="3 8" id="KW-0136">Cellulose degradation</keyword>
<dbReference type="InterPro" id="IPR014756">
    <property type="entry name" value="Ig_E-set"/>
</dbReference>
<dbReference type="EMBL" id="FOHN01000014">
    <property type="protein sequence ID" value="SET30423.1"/>
    <property type="molecule type" value="Genomic_DNA"/>
</dbReference>
<evidence type="ECO:0000256" key="8">
    <source>
        <dbReference type="RuleBase" id="RU361166"/>
    </source>
</evidence>
<evidence type="ECO:0000313" key="12">
    <source>
        <dbReference type="Proteomes" id="UP000199800"/>
    </source>
</evidence>
<dbReference type="EC" id="3.2.1.4" evidence="8"/>
<dbReference type="RefSeq" id="WP_092478092.1">
    <property type="nucleotide sequence ID" value="NZ_FOHN01000014.1"/>
</dbReference>
<dbReference type="SUPFAM" id="SSF48208">
    <property type="entry name" value="Six-hairpin glycosidases"/>
    <property type="match status" value="1"/>
</dbReference>
<dbReference type="InterPro" id="IPR012341">
    <property type="entry name" value="6hp_glycosidase-like_sf"/>
</dbReference>
<dbReference type="GO" id="GO:0030245">
    <property type="term" value="P:cellulose catabolic process"/>
    <property type="evidence" value="ECO:0007669"/>
    <property type="project" value="UniProtKB-KW"/>
</dbReference>
<accession>A0A1I0DDN3</accession>
<keyword evidence="12" id="KW-1185">Reference proteome</keyword>
<evidence type="ECO:0000256" key="1">
    <source>
        <dbReference type="ARBA" id="ARBA00007072"/>
    </source>
</evidence>
<comment type="similarity">
    <text evidence="1 7 8">Belongs to the glycosyl hydrolase 9 (cellulase E) family.</text>
</comment>
<dbReference type="Gene3D" id="2.60.40.710">
    <property type="entry name" value="Endoglucanase-like"/>
    <property type="match status" value="1"/>
</dbReference>
<dbReference type="Proteomes" id="UP000199800">
    <property type="component" value="Unassembled WGS sequence"/>
</dbReference>
<dbReference type="InterPro" id="IPR008979">
    <property type="entry name" value="Galactose-bd-like_sf"/>
</dbReference>
<dbReference type="Gene3D" id="2.60.40.10">
    <property type="entry name" value="Immunoglobulins"/>
    <property type="match status" value="1"/>
</dbReference>
<dbReference type="SUPFAM" id="SSF81296">
    <property type="entry name" value="E set domains"/>
    <property type="match status" value="1"/>
</dbReference>
<reference evidence="11 12" key="1">
    <citation type="submission" date="2016-10" db="EMBL/GenBank/DDBJ databases">
        <authorList>
            <person name="de Groot N.N."/>
        </authorList>
    </citation>
    <scope>NUCLEOTIDE SEQUENCE [LARGE SCALE GENOMIC DNA]</scope>
    <source>
        <strain evidence="11 12">DSM 1801</strain>
    </source>
</reference>
<dbReference type="InterPro" id="IPR008965">
    <property type="entry name" value="CBM2/CBM3_carb-bd_dom_sf"/>
</dbReference>
<dbReference type="OrthoDB" id="9758662at2"/>
<dbReference type="GO" id="GO:0008810">
    <property type="term" value="F:cellulase activity"/>
    <property type="evidence" value="ECO:0007669"/>
    <property type="project" value="UniProtKB-EC"/>
</dbReference>
<keyword evidence="8" id="KW-0732">Signal</keyword>
<feature type="compositionally biased region" description="Low complexity" evidence="9">
    <location>
        <begin position="736"/>
        <end position="749"/>
    </location>
</feature>
<dbReference type="InterPro" id="IPR004197">
    <property type="entry name" value="Cellulase_Ig-like"/>
</dbReference>
<dbReference type="CDD" id="cd02850">
    <property type="entry name" value="E_set_Cellulase_N"/>
    <property type="match status" value="1"/>
</dbReference>
<dbReference type="InterPro" id="IPR001956">
    <property type="entry name" value="CBM3"/>
</dbReference>
<dbReference type="SUPFAM" id="SSF49384">
    <property type="entry name" value="Carbohydrate-binding domain"/>
    <property type="match status" value="1"/>
</dbReference>
<feature type="domain" description="CBM3" evidence="10">
    <location>
        <begin position="785"/>
        <end position="923"/>
    </location>
</feature>
<keyword evidence="6 7" id="KW-0624">Polysaccharide degradation</keyword>
<evidence type="ECO:0000256" key="5">
    <source>
        <dbReference type="ARBA" id="ARBA00023295"/>
    </source>
</evidence>
<dbReference type="Pfam" id="PF02927">
    <property type="entry name" value="CelD_N"/>
    <property type="match status" value="1"/>
</dbReference>
<feature type="active site" evidence="7">
    <location>
        <position position="658"/>
    </location>
</feature>
<dbReference type="AlphaFoldDB" id="A0A1I0DDN3"/>
<organism evidence="11 12">
    <name type="scientific">[Clostridium] polysaccharolyticum</name>
    <dbReference type="NCBI Taxonomy" id="29364"/>
    <lineage>
        <taxon>Bacteria</taxon>
        <taxon>Bacillati</taxon>
        <taxon>Bacillota</taxon>
        <taxon>Clostridia</taxon>
        <taxon>Lachnospirales</taxon>
        <taxon>Lachnospiraceae</taxon>
    </lineage>
</organism>
<keyword evidence="4 7" id="KW-0119">Carbohydrate metabolism</keyword>
<sequence>MRKRGLAVLAALALAAAPVAGPVQGTIAVKAAQQQQQPTNTNLITNGNLNNGLADWNYFTAEGGKGTMNVSNGKLVLNVQDTGTVNYSMQAYHEGFQMYKGGVYELSFDISSSIARTVEYRIQLNGGDYRGYYDGSVKTNSSTQRVDVKFTMKEENDIVPRLCFSVGNCGASLPAHQIYLDNVELKLLDGSNINYSSDEKKQQDINLNQIGYKTTDTKIAVLRGSNMGSSFSVVNTETNKTVYTGSLTSKSSSIARESNKIADFSKVTTPGTYKIVSNGCSDSFEFAISDSVYDDVFEDSMRFFYLQRCEAIPSSLGGAFAHPACHTAKARIFGTNNYIDVSGGWHDAGDYGRYVVATSKAVSDILLAYQANKAAFSDNTNIPESGNGTADVLDELKGQFKWMLKMQDQGSGGVYHKVTCADFPSYVMPDKETNELIVCPISTTATGDFAACMALAYDTYKNTDASFAKTCLDAAKKAWNYLSSHGSQRVVNPSGINTGEYGDNNDRDERYYAAAALYYATGDSTYHNAFKNYVNSGVETEYGWQSVGQYGNVLYLKAANQDSSIKSKIESKILSVANGLLSNAQGEAYGISTGNNFIWGSNMVTLNYANLMMDAYKISGKQEYKNSAIEHVNYILGKNPMGMSYVTGYGTVSPKNPHHRPSMAAGQAIKGAMVGGPDADIEDSIAKAYVQGEAPAKCYVDHSECYSTNEVDIYWNSAFVLSLAQMDRVGGNGSTPVQPSVAPSVAPSIAPSPSPSVKPSPSPSVKPSVAPSVKPSVAPSVAPSKAPVSASGIKVTASTSGTGSLNQVYQIKNEGSSAIDLSKLSIEYRFTKNDTKDMNLWIDNAAAQLNVAPYYKSISSGVKAAVTKSGNEYVVRINFTEAFSFAPNSGSIDIQARITNTDWSNVSGLKESGMQVFYNGSLI</sequence>
<feature type="compositionally biased region" description="Low complexity" evidence="9">
    <location>
        <begin position="765"/>
        <end position="786"/>
    </location>
</feature>
<dbReference type="SUPFAM" id="SSF49785">
    <property type="entry name" value="Galactose-binding domain-like"/>
    <property type="match status" value="1"/>
</dbReference>